<reference evidence="1" key="1">
    <citation type="journal article" date="2014" name="Int. J. Syst. Evol. Microbiol.">
        <title>Complete genome sequence of Corynebacterium casei LMG S-19264T (=DSM 44701T), isolated from a smear-ripened cheese.</title>
        <authorList>
            <consortium name="US DOE Joint Genome Institute (JGI-PGF)"/>
            <person name="Walter F."/>
            <person name="Albersmeier A."/>
            <person name="Kalinowski J."/>
            <person name="Ruckert C."/>
        </authorList>
    </citation>
    <scope>NUCLEOTIDE SEQUENCE</scope>
    <source>
        <strain evidence="1">VKM B-2935</strain>
    </source>
</reference>
<proteinExistence type="predicted"/>
<gene>
    <name evidence="1" type="ORF">GCM10017655_28160</name>
</gene>
<evidence type="ECO:0000313" key="2">
    <source>
        <dbReference type="Proteomes" id="UP001143328"/>
    </source>
</evidence>
<dbReference type="EMBL" id="BSFN01000007">
    <property type="protein sequence ID" value="GLK89754.1"/>
    <property type="molecule type" value="Genomic_DNA"/>
</dbReference>
<reference evidence="1" key="2">
    <citation type="submission" date="2023-01" db="EMBL/GenBank/DDBJ databases">
        <authorList>
            <person name="Sun Q."/>
            <person name="Evtushenko L."/>
        </authorList>
    </citation>
    <scope>NUCLEOTIDE SEQUENCE</scope>
    <source>
        <strain evidence="1">VKM B-2935</strain>
    </source>
</reference>
<name>A0A9W6NFJ0_9PSED</name>
<comment type="caution">
    <text evidence="1">The sequence shown here is derived from an EMBL/GenBank/DDBJ whole genome shotgun (WGS) entry which is preliminary data.</text>
</comment>
<dbReference type="Proteomes" id="UP001143328">
    <property type="component" value="Unassembled WGS sequence"/>
</dbReference>
<sequence length="94" mass="9469">MTLPCKNFLALAGFTVITNGFALLGIGQASIGSVARAIECNTAIAANLAVSASLRQVAGNPPSKREMGFGRFVVGAMADREGSALNSGSQPSLG</sequence>
<organism evidence="1 2">
    <name type="scientific">Pseudomonas turukhanskensis</name>
    <dbReference type="NCBI Taxonomy" id="1806536"/>
    <lineage>
        <taxon>Bacteria</taxon>
        <taxon>Pseudomonadati</taxon>
        <taxon>Pseudomonadota</taxon>
        <taxon>Gammaproteobacteria</taxon>
        <taxon>Pseudomonadales</taxon>
        <taxon>Pseudomonadaceae</taxon>
        <taxon>Pseudomonas</taxon>
    </lineage>
</organism>
<keyword evidence="2" id="KW-1185">Reference proteome</keyword>
<dbReference type="AlphaFoldDB" id="A0A9W6NFJ0"/>
<evidence type="ECO:0000313" key="1">
    <source>
        <dbReference type="EMBL" id="GLK89754.1"/>
    </source>
</evidence>
<protein>
    <submittedName>
        <fullName evidence="1">Uncharacterized protein</fullName>
    </submittedName>
</protein>
<accession>A0A9W6NFJ0</accession>
<dbReference type="RefSeq" id="WP_271195944.1">
    <property type="nucleotide sequence ID" value="NZ_BSFN01000007.1"/>
</dbReference>